<dbReference type="OrthoDB" id="1704087at2759"/>
<dbReference type="InterPro" id="IPR036412">
    <property type="entry name" value="HAD-like_sf"/>
</dbReference>
<organism evidence="3 4">
    <name type="scientific">Rhamnella rubrinervis</name>
    <dbReference type="NCBI Taxonomy" id="2594499"/>
    <lineage>
        <taxon>Eukaryota</taxon>
        <taxon>Viridiplantae</taxon>
        <taxon>Streptophyta</taxon>
        <taxon>Embryophyta</taxon>
        <taxon>Tracheophyta</taxon>
        <taxon>Spermatophyta</taxon>
        <taxon>Magnoliopsida</taxon>
        <taxon>eudicotyledons</taxon>
        <taxon>Gunneridae</taxon>
        <taxon>Pentapetalae</taxon>
        <taxon>rosids</taxon>
        <taxon>fabids</taxon>
        <taxon>Rosales</taxon>
        <taxon>Rhamnaceae</taxon>
        <taxon>rhamnoid group</taxon>
        <taxon>Rhamneae</taxon>
        <taxon>Rhamnella</taxon>
    </lineage>
</organism>
<dbReference type="InterPro" id="IPR023214">
    <property type="entry name" value="HAD_sf"/>
</dbReference>
<dbReference type="InterPro" id="IPR051518">
    <property type="entry name" value="Sucrose_Phosphatase"/>
</dbReference>
<dbReference type="GO" id="GO:0016787">
    <property type="term" value="F:hydrolase activity"/>
    <property type="evidence" value="ECO:0007669"/>
    <property type="project" value="UniProtKB-KW"/>
</dbReference>
<dbReference type="SUPFAM" id="SSF56784">
    <property type="entry name" value="HAD-like"/>
    <property type="match status" value="1"/>
</dbReference>
<feature type="domain" description="Sucrose phosphatase-like" evidence="2">
    <location>
        <begin position="10"/>
        <end position="108"/>
    </location>
</feature>
<dbReference type="Gene3D" id="3.40.50.1000">
    <property type="entry name" value="HAD superfamily/HAD-like"/>
    <property type="match status" value="1"/>
</dbReference>
<evidence type="ECO:0000259" key="2">
    <source>
        <dbReference type="Pfam" id="PF05116"/>
    </source>
</evidence>
<dbReference type="InterPro" id="IPR006380">
    <property type="entry name" value="SPP-like_dom"/>
</dbReference>
<dbReference type="PANTHER" id="PTHR46521">
    <property type="entry name" value="SUCROSE-PHOSPHATASE 2-RELATED"/>
    <property type="match status" value="1"/>
</dbReference>
<protein>
    <recommendedName>
        <fullName evidence="2">Sucrose phosphatase-like domain-containing protein</fullName>
    </recommendedName>
</protein>
<keyword evidence="1" id="KW-0378">Hydrolase</keyword>
<proteinExistence type="predicted"/>
<dbReference type="PANTHER" id="PTHR46521:SF8">
    <property type="entry name" value="SUCROSE-PHOSPHATASE 3A-RELATED"/>
    <property type="match status" value="1"/>
</dbReference>
<dbReference type="AlphaFoldDB" id="A0A8K0GR65"/>
<dbReference type="Pfam" id="PF05116">
    <property type="entry name" value="S6PP"/>
    <property type="match status" value="1"/>
</dbReference>
<dbReference type="Proteomes" id="UP000796880">
    <property type="component" value="Unassembled WGS sequence"/>
</dbReference>
<evidence type="ECO:0000313" key="3">
    <source>
        <dbReference type="EMBL" id="KAF3434381.1"/>
    </source>
</evidence>
<gene>
    <name evidence="3" type="ORF">FNV43_RR25484</name>
</gene>
<reference evidence="3" key="1">
    <citation type="submission" date="2020-03" db="EMBL/GenBank/DDBJ databases">
        <title>A high-quality chromosome-level genome assembly of a woody plant with both climbing and erect habits, Rhamnella rubrinervis.</title>
        <authorList>
            <person name="Lu Z."/>
            <person name="Yang Y."/>
            <person name="Zhu X."/>
            <person name="Sun Y."/>
        </authorList>
    </citation>
    <scope>NUCLEOTIDE SEQUENCE</scope>
    <source>
        <strain evidence="3">BYM</strain>
        <tissue evidence="3">Leaf</tissue>
    </source>
</reference>
<comment type="caution">
    <text evidence="3">The sequence shown here is derived from an EMBL/GenBank/DDBJ whole genome shotgun (WGS) entry which is preliminary data.</text>
</comment>
<evidence type="ECO:0000256" key="1">
    <source>
        <dbReference type="ARBA" id="ARBA00022801"/>
    </source>
</evidence>
<keyword evidence="4" id="KW-1185">Reference proteome</keyword>
<name>A0A8K0GR65_9ROSA</name>
<evidence type="ECO:0000313" key="4">
    <source>
        <dbReference type="Proteomes" id="UP000796880"/>
    </source>
</evidence>
<dbReference type="EMBL" id="VOIH02000011">
    <property type="protein sequence ID" value="KAF3434381.1"/>
    <property type="molecule type" value="Genomic_DNA"/>
</dbReference>
<sequence>MDTLHGSASLMVVSDLDYTMEVNHDDPGDLSLLSFNALWESYYRHDSLLVFSTGRSPTSYELLRNEKPLLTPDVAVMSVGTEIAYGESMVPDVGWVQLFNNNWDREIAAPPIME</sequence>
<accession>A0A8K0GR65</accession>